<dbReference type="GO" id="GO:0003700">
    <property type="term" value="F:DNA-binding transcription factor activity"/>
    <property type="evidence" value="ECO:0007669"/>
    <property type="project" value="InterPro"/>
</dbReference>
<dbReference type="PROSITE" id="PS50937">
    <property type="entry name" value="HTH_MERR_2"/>
    <property type="match status" value="1"/>
</dbReference>
<dbReference type="Gene3D" id="1.10.1660.10">
    <property type="match status" value="1"/>
</dbReference>
<dbReference type="PROSITE" id="PS00552">
    <property type="entry name" value="HTH_MERR_1"/>
    <property type="match status" value="1"/>
</dbReference>
<dbReference type="InterPro" id="IPR000551">
    <property type="entry name" value="MerR-type_HTH_dom"/>
</dbReference>
<dbReference type="PANTHER" id="PTHR30204">
    <property type="entry name" value="REDOX-CYCLING DRUG-SENSING TRANSCRIPTIONAL ACTIVATOR SOXR"/>
    <property type="match status" value="1"/>
</dbReference>
<accession>A0A7G1PH17</accession>
<gene>
    <name evidence="3" type="ORF">GCM10017557_81560</name>
</gene>
<dbReference type="GO" id="GO:0003677">
    <property type="term" value="F:DNA binding"/>
    <property type="evidence" value="ECO:0007669"/>
    <property type="project" value="UniProtKB-KW"/>
</dbReference>
<keyword evidence="1" id="KW-0238">DNA-binding</keyword>
<dbReference type="PRINTS" id="PR00040">
    <property type="entry name" value="HTHMERR"/>
</dbReference>
<dbReference type="CDD" id="cd01282">
    <property type="entry name" value="HTH_MerR-like_sg3"/>
    <property type="match status" value="1"/>
</dbReference>
<dbReference type="AlphaFoldDB" id="A0A7G1PH17"/>
<feature type="domain" description="HTH merR-type" evidence="2">
    <location>
        <begin position="1"/>
        <end position="68"/>
    </location>
</feature>
<proteinExistence type="predicted"/>
<evidence type="ECO:0000313" key="3">
    <source>
        <dbReference type="EMBL" id="BCL33297.1"/>
    </source>
</evidence>
<dbReference type="KEGG" id="sgm:GCM10017557_81560"/>
<dbReference type="SMART" id="SM00422">
    <property type="entry name" value="HTH_MERR"/>
    <property type="match status" value="1"/>
</dbReference>
<protein>
    <submittedName>
        <fullName evidence="3">MerR family transcriptional regulator</fullName>
    </submittedName>
</protein>
<dbReference type="InterPro" id="IPR047057">
    <property type="entry name" value="MerR_fam"/>
</dbReference>
<dbReference type="SUPFAM" id="SSF46955">
    <property type="entry name" value="Putative DNA-binding domain"/>
    <property type="match status" value="1"/>
</dbReference>
<organism evidence="3 4">
    <name type="scientific">Streptomyces aurantiacus</name>
    <dbReference type="NCBI Taxonomy" id="47760"/>
    <lineage>
        <taxon>Bacteria</taxon>
        <taxon>Bacillati</taxon>
        <taxon>Actinomycetota</taxon>
        <taxon>Actinomycetes</taxon>
        <taxon>Kitasatosporales</taxon>
        <taxon>Streptomycetaceae</taxon>
        <taxon>Streptomyces</taxon>
        <taxon>Streptomyces aurantiacus group</taxon>
    </lineage>
</organism>
<dbReference type="PANTHER" id="PTHR30204:SF97">
    <property type="entry name" value="MERR FAMILY REGULATORY PROTEIN"/>
    <property type="match status" value="1"/>
</dbReference>
<evidence type="ECO:0000259" key="2">
    <source>
        <dbReference type="PROSITE" id="PS50937"/>
    </source>
</evidence>
<sequence length="148" mass="16369">MRISELSARTGVSPRSLRYYEQQGLITADRRDNGYRDYTDDAVVTVLTIRSLYDLGFPSELIRVVLPCTTGEAVDQAVCRSVVDRVTGIRDDIAERVTHLARTRDTLTYFLSEQAAPGDAADRQGTGPARQAFLRQRFVPGAATATDD</sequence>
<dbReference type="Proteomes" id="UP000516444">
    <property type="component" value="Chromosome"/>
</dbReference>
<dbReference type="Pfam" id="PF13411">
    <property type="entry name" value="MerR_1"/>
    <property type="match status" value="1"/>
</dbReference>
<dbReference type="EMBL" id="AP023440">
    <property type="protein sequence ID" value="BCL33297.1"/>
    <property type="molecule type" value="Genomic_DNA"/>
</dbReference>
<keyword evidence="4" id="KW-1185">Reference proteome</keyword>
<evidence type="ECO:0000313" key="4">
    <source>
        <dbReference type="Proteomes" id="UP000516444"/>
    </source>
</evidence>
<dbReference type="InterPro" id="IPR009061">
    <property type="entry name" value="DNA-bd_dom_put_sf"/>
</dbReference>
<reference evidence="3 4" key="1">
    <citation type="journal article" date="2014" name="Int. J. Syst. Evol. Microbiol.">
        <title>Complete genome sequence of Corynebacterium casei LMG S-19264T (=DSM 44701T), isolated from a smear-ripened cheese.</title>
        <authorList>
            <consortium name="US DOE Joint Genome Institute (JGI-PGF)"/>
            <person name="Walter F."/>
            <person name="Albersmeier A."/>
            <person name="Kalinowski J."/>
            <person name="Ruckert C."/>
        </authorList>
    </citation>
    <scope>NUCLEOTIDE SEQUENCE [LARGE SCALE GENOMIC DNA]</scope>
    <source>
        <strain evidence="3 4">JCM 4677</strain>
    </source>
</reference>
<name>A0A7G1PH17_9ACTN</name>
<evidence type="ECO:0000256" key="1">
    <source>
        <dbReference type="ARBA" id="ARBA00023125"/>
    </source>
</evidence>